<dbReference type="RefSeq" id="WP_248412102.1">
    <property type="nucleotide sequence ID" value="NZ_JALPQF010000003.1"/>
</dbReference>
<evidence type="ECO:0000313" key="3">
    <source>
        <dbReference type="Proteomes" id="UP001203687"/>
    </source>
</evidence>
<accession>A0ABT0H665</accession>
<keyword evidence="1" id="KW-0732">Signal</keyword>
<proteinExistence type="predicted"/>
<dbReference type="Pfam" id="PF07617">
    <property type="entry name" value="DUF1579"/>
    <property type="match status" value="1"/>
</dbReference>
<gene>
    <name evidence="2" type="ORF">MUY34_04450</name>
</gene>
<feature type="chain" id="PRO_5046584617" evidence="1">
    <location>
        <begin position="20"/>
        <end position="187"/>
    </location>
</feature>
<sequence length="187" mass="21510">MKKLLLLMTITMFCSYGFSQTQEQIKAWQDHMTPGKYHKWLATFDGEWTGDVKMWMDPSQPPQASKMSTTNTMIMNGLYQKSTHEGIMMGRPFKGQGLIGYDNSKKMFISTWIDNMGSGIMIMDGNVDKDGKILTTIGIMDDPMTGEALKVRQVLTYMTDDKHLFEMYMNANGEEFKTMEITYTRKK</sequence>
<dbReference type="InterPro" id="IPR011473">
    <property type="entry name" value="DUF1579"/>
</dbReference>
<dbReference type="Proteomes" id="UP001203687">
    <property type="component" value="Unassembled WGS sequence"/>
</dbReference>
<protein>
    <submittedName>
        <fullName evidence="2">DUF1579 domain-containing protein</fullName>
    </submittedName>
</protein>
<organism evidence="2 3">
    <name type="scientific">Psychroserpens algicola</name>
    <dbReference type="NCBI Taxonomy" id="1719034"/>
    <lineage>
        <taxon>Bacteria</taxon>
        <taxon>Pseudomonadati</taxon>
        <taxon>Bacteroidota</taxon>
        <taxon>Flavobacteriia</taxon>
        <taxon>Flavobacteriales</taxon>
        <taxon>Flavobacteriaceae</taxon>
        <taxon>Psychroserpens</taxon>
    </lineage>
</organism>
<comment type="caution">
    <text evidence="2">The sequence shown here is derived from an EMBL/GenBank/DDBJ whole genome shotgun (WGS) entry which is preliminary data.</text>
</comment>
<feature type="signal peptide" evidence="1">
    <location>
        <begin position="1"/>
        <end position="19"/>
    </location>
</feature>
<name>A0ABT0H665_9FLAO</name>
<keyword evidence="3" id="KW-1185">Reference proteome</keyword>
<evidence type="ECO:0000256" key="1">
    <source>
        <dbReference type="SAM" id="SignalP"/>
    </source>
</evidence>
<reference evidence="2" key="1">
    <citation type="submission" date="2022-04" db="EMBL/GenBank/DDBJ databases">
        <authorList>
            <person name="Ren T."/>
        </authorList>
    </citation>
    <scope>NUCLEOTIDE SEQUENCE</scope>
    <source>
        <strain evidence="2">F63249</strain>
    </source>
</reference>
<dbReference type="EMBL" id="JALPQF010000003">
    <property type="protein sequence ID" value="MCK8479858.1"/>
    <property type="molecule type" value="Genomic_DNA"/>
</dbReference>
<evidence type="ECO:0000313" key="2">
    <source>
        <dbReference type="EMBL" id="MCK8479858.1"/>
    </source>
</evidence>